<dbReference type="AlphaFoldDB" id="L1I722"/>
<evidence type="ECO:0000313" key="2">
    <source>
        <dbReference type="EnsemblProtists" id="EKX32051"/>
    </source>
</evidence>
<protein>
    <submittedName>
        <fullName evidence="1 2">Uncharacterized protein</fullName>
    </submittedName>
</protein>
<dbReference type="HOGENOM" id="CLU_1139831_0_0_1"/>
<evidence type="ECO:0000313" key="1">
    <source>
        <dbReference type="EMBL" id="EKX32051.1"/>
    </source>
</evidence>
<dbReference type="RefSeq" id="XP_005819031.1">
    <property type="nucleotide sequence ID" value="XM_005818974.1"/>
</dbReference>
<proteinExistence type="predicted"/>
<reference evidence="1 3" key="1">
    <citation type="journal article" date="2012" name="Nature">
        <title>Algal genomes reveal evolutionary mosaicism and the fate of nucleomorphs.</title>
        <authorList>
            <consortium name="DOE Joint Genome Institute"/>
            <person name="Curtis B.A."/>
            <person name="Tanifuji G."/>
            <person name="Burki F."/>
            <person name="Gruber A."/>
            <person name="Irimia M."/>
            <person name="Maruyama S."/>
            <person name="Arias M.C."/>
            <person name="Ball S.G."/>
            <person name="Gile G.H."/>
            <person name="Hirakawa Y."/>
            <person name="Hopkins J.F."/>
            <person name="Kuo A."/>
            <person name="Rensing S.A."/>
            <person name="Schmutz J."/>
            <person name="Symeonidi A."/>
            <person name="Elias M."/>
            <person name="Eveleigh R.J."/>
            <person name="Herman E.K."/>
            <person name="Klute M.J."/>
            <person name="Nakayama T."/>
            <person name="Obornik M."/>
            <person name="Reyes-Prieto A."/>
            <person name="Armbrust E.V."/>
            <person name="Aves S.J."/>
            <person name="Beiko R.G."/>
            <person name="Coutinho P."/>
            <person name="Dacks J.B."/>
            <person name="Durnford D.G."/>
            <person name="Fast N.M."/>
            <person name="Green B.R."/>
            <person name="Grisdale C.J."/>
            <person name="Hempel F."/>
            <person name="Henrissat B."/>
            <person name="Hoppner M.P."/>
            <person name="Ishida K."/>
            <person name="Kim E."/>
            <person name="Koreny L."/>
            <person name="Kroth P.G."/>
            <person name="Liu Y."/>
            <person name="Malik S.B."/>
            <person name="Maier U.G."/>
            <person name="McRose D."/>
            <person name="Mock T."/>
            <person name="Neilson J.A."/>
            <person name="Onodera N.T."/>
            <person name="Poole A.M."/>
            <person name="Pritham E.J."/>
            <person name="Richards T.A."/>
            <person name="Rocap G."/>
            <person name="Roy S.W."/>
            <person name="Sarai C."/>
            <person name="Schaack S."/>
            <person name="Shirato S."/>
            <person name="Slamovits C.H."/>
            <person name="Spencer D.F."/>
            <person name="Suzuki S."/>
            <person name="Worden A.Z."/>
            <person name="Zauner S."/>
            <person name="Barry K."/>
            <person name="Bell C."/>
            <person name="Bharti A.K."/>
            <person name="Crow J.A."/>
            <person name="Grimwood J."/>
            <person name="Kramer R."/>
            <person name="Lindquist E."/>
            <person name="Lucas S."/>
            <person name="Salamov A."/>
            <person name="McFadden G.I."/>
            <person name="Lane C.E."/>
            <person name="Keeling P.J."/>
            <person name="Gray M.W."/>
            <person name="Grigoriev I.V."/>
            <person name="Archibald J.M."/>
        </authorList>
    </citation>
    <scope>NUCLEOTIDE SEQUENCE</scope>
    <source>
        <strain evidence="1 3">CCMP2712</strain>
    </source>
</reference>
<reference evidence="2" key="3">
    <citation type="submission" date="2015-06" db="UniProtKB">
        <authorList>
            <consortium name="EnsemblProtists"/>
        </authorList>
    </citation>
    <scope>IDENTIFICATION</scope>
</reference>
<organism evidence="1">
    <name type="scientific">Guillardia theta (strain CCMP2712)</name>
    <name type="common">Cryptophyte</name>
    <dbReference type="NCBI Taxonomy" id="905079"/>
    <lineage>
        <taxon>Eukaryota</taxon>
        <taxon>Cryptophyceae</taxon>
        <taxon>Pyrenomonadales</taxon>
        <taxon>Geminigeraceae</taxon>
        <taxon>Guillardia</taxon>
    </lineage>
</organism>
<reference evidence="3" key="2">
    <citation type="submission" date="2012-11" db="EMBL/GenBank/DDBJ databases">
        <authorList>
            <person name="Kuo A."/>
            <person name="Curtis B.A."/>
            <person name="Tanifuji G."/>
            <person name="Burki F."/>
            <person name="Gruber A."/>
            <person name="Irimia M."/>
            <person name="Maruyama S."/>
            <person name="Arias M.C."/>
            <person name="Ball S.G."/>
            <person name="Gile G.H."/>
            <person name="Hirakawa Y."/>
            <person name="Hopkins J.F."/>
            <person name="Rensing S.A."/>
            <person name="Schmutz J."/>
            <person name="Symeonidi A."/>
            <person name="Elias M."/>
            <person name="Eveleigh R.J."/>
            <person name="Herman E.K."/>
            <person name="Klute M.J."/>
            <person name="Nakayama T."/>
            <person name="Obornik M."/>
            <person name="Reyes-Prieto A."/>
            <person name="Armbrust E.V."/>
            <person name="Aves S.J."/>
            <person name="Beiko R.G."/>
            <person name="Coutinho P."/>
            <person name="Dacks J.B."/>
            <person name="Durnford D.G."/>
            <person name="Fast N.M."/>
            <person name="Green B.R."/>
            <person name="Grisdale C."/>
            <person name="Hempe F."/>
            <person name="Henrissat B."/>
            <person name="Hoppner M.P."/>
            <person name="Ishida K.-I."/>
            <person name="Kim E."/>
            <person name="Koreny L."/>
            <person name="Kroth P.G."/>
            <person name="Liu Y."/>
            <person name="Malik S.-B."/>
            <person name="Maier U.G."/>
            <person name="McRose D."/>
            <person name="Mock T."/>
            <person name="Neilson J.A."/>
            <person name="Onodera N.T."/>
            <person name="Poole A.M."/>
            <person name="Pritham E.J."/>
            <person name="Richards T.A."/>
            <person name="Rocap G."/>
            <person name="Roy S.W."/>
            <person name="Sarai C."/>
            <person name="Schaack S."/>
            <person name="Shirato S."/>
            <person name="Slamovits C.H."/>
            <person name="Spencer D.F."/>
            <person name="Suzuki S."/>
            <person name="Worden A.Z."/>
            <person name="Zauner S."/>
            <person name="Barry K."/>
            <person name="Bell C."/>
            <person name="Bharti A.K."/>
            <person name="Crow J.A."/>
            <person name="Grimwood J."/>
            <person name="Kramer R."/>
            <person name="Lindquist E."/>
            <person name="Lucas S."/>
            <person name="Salamov A."/>
            <person name="McFadden G.I."/>
            <person name="Lane C.E."/>
            <person name="Keeling P.J."/>
            <person name="Gray M.W."/>
            <person name="Grigoriev I.V."/>
            <person name="Archibald J.M."/>
        </authorList>
    </citation>
    <scope>NUCLEOTIDE SEQUENCE</scope>
    <source>
        <strain evidence="3">CCMP2712</strain>
    </source>
</reference>
<accession>L1I722</accession>
<name>L1I722_GUITC</name>
<keyword evidence="3" id="KW-1185">Reference proteome</keyword>
<sequence length="244" mass="27700">MASMAYHHIAKLISDHILHNKKDDVLEMLQSSNYDDEWVKACSEIHEDDPDTIEAFSNILPRFQIAIVDNGDHGVLVSRITLMSKIISPYIIYDQAARRDTGLASVKNMYLCLRNFTEVFCTLVKDHSVMHNMHKTSSLINQLEQAAARATGTHGEGDGLKTITGELTSIHDRLKKALTTSLHELSNIPEDIYDGLNMKYREAAKHFNDKMKDIIPMIDINQTLIFQDFFISQDQQQAAMAIHQ</sequence>
<dbReference type="EnsemblProtists" id="EKX32051">
    <property type="protein sequence ID" value="EKX32051"/>
    <property type="gene ID" value="GUITHDRAFT_121781"/>
</dbReference>
<dbReference type="PaxDb" id="55529-EKX32051"/>
<dbReference type="GeneID" id="17288782"/>
<dbReference type="KEGG" id="gtt:GUITHDRAFT_121781"/>
<dbReference type="EMBL" id="JH993215">
    <property type="protein sequence ID" value="EKX32051.1"/>
    <property type="molecule type" value="Genomic_DNA"/>
</dbReference>
<dbReference type="Proteomes" id="UP000011087">
    <property type="component" value="Unassembled WGS sequence"/>
</dbReference>
<evidence type="ECO:0000313" key="3">
    <source>
        <dbReference type="Proteomes" id="UP000011087"/>
    </source>
</evidence>
<gene>
    <name evidence="1" type="ORF">GUITHDRAFT_121781</name>
</gene>